<keyword evidence="4" id="KW-1185">Reference proteome</keyword>
<feature type="transmembrane region" description="Helical" evidence="2">
    <location>
        <begin position="85"/>
        <end position="105"/>
    </location>
</feature>
<evidence type="ECO:0000313" key="4">
    <source>
        <dbReference type="Proteomes" id="UP001150217"/>
    </source>
</evidence>
<feature type="compositionally biased region" description="Low complexity" evidence="1">
    <location>
        <begin position="1"/>
        <end position="24"/>
    </location>
</feature>
<keyword evidence="2" id="KW-0472">Membrane</keyword>
<feature type="region of interest" description="Disordered" evidence="1">
    <location>
        <begin position="1"/>
        <end position="27"/>
    </location>
</feature>
<evidence type="ECO:0000313" key="3">
    <source>
        <dbReference type="EMBL" id="KAJ4498446.1"/>
    </source>
</evidence>
<keyword evidence="2" id="KW-1133">Transmembrane helix</keyword>
<gene>
    <name evidence="3" type="ORF">C8R41DRAFT_978860</name>
</gene>
<comment type="caution">
    <text evidence="3">The sequence shown here is derived from an EMBL/GenBank/DDBJ whole genome shotgun (WGS) entry which is preliminary data.</text>
</comment>
<dbReference type="Proteomes" id="UP001150217">
    <property type="component" value="Unassembled WGS sequence"/>
</dbReference>
<organism evidence="3 4">
    <name type="scientific">Lentinula lateritia</name>
    <dbReference type="NCBI Taxonomy" id="40482"/>
    <lineage>
        <taxon>Eukaryota</taxon>
        <taxon>Fungi</taxon>
        <taxon>Dikarya</taxon>
        <taxon>Basidiomycota</taxon>
        <taxon>Agaricomycotina</taxon>
        <taxon>Agaricomycetes</taxon>
        <taxon>Agaricomycetidae</taxon>
        <taxon>Agaricales</taxon>
        <taxon>Marasmiineae</taxon>
        <taxon>Omphalotaceae</taxon>
        <taxon>Lentinula</taxon>
    </lineage>
</organism>
<evidence type="ECO:0000256" key="1">
    <source>
        <dbReference type="SAM" id="MobiDB-lite"/>
    </source>
</evidence>
<evidence type="ECO:0000256" key="2">
    <source>
        <dbReference type="SAM" id="Phobius"/>
    </source>
</evidence>
<sequence length="154" mass="16231">MASSSTGTSGDAQGSSSGASGTSGVIESDGITMNDGHKLVQPSATAFVRTRLSSVPPTSNTVRFFLRSCSILSCHFPINAAGEPYVLNPLLLILMSISILSFPLLTLPPVSLHPSAPFEHISLVDSSRPPPTFLLKPLSTHIFFILPSPRSTLI</sequence>
<accession>A0ABQ8VR89</accession>
<dbReference type="EMBL" id="JANVFT010000015">
    <property type="protein sequence ID" value="KAJ4498446.1"/>
    <property type="molecule type" value="Genomic_DNA"/>
</dbReference>
<reference evidence="3" key="1">
    <citation type="submission" date="2022-08" db="EMBL/GenBank/DDBJ databases">
        <title>A Global Phylogenomic Analysis of the Shiitake Genus Lentinula.</title>
        <authorList>
            <consortium name="DOE Joint Genome Institute"/>
            <person name="Sierra-Patev S."/>
            <person name="Min B."/>
            <person name="Naranjo-Ortiz M."/>
            <person name="Looney B."/>
            <person name="Konkel Z."/>
            <person name="Slot J.C."/>
            <person name="Sakamoto Y."/>
            <person name="Steenwyk J.L."/>
            <person name="Rokas A."/>
            <person name="Carro J."/>
            <person name="Camarero S."/>
            <person name="Ferreira P."/>
            <person name="Molpeceres G."/>
            <person name="Ruiz-Duenas F.J."/>
            <person name="Serrano A."/>
            <person name="Henrissat B."/>
            <person name="Drula E."/>
            <person name="Hughes K.W."/>
            <person name="Mata J.L."/>
            <person name="Ishikawa N.K."/>
            <person name="Vargas-Isla R."/>
            <person name="Ushijima S."/>
            <person name="Smith C.A."/>
            <person name="Ahrendt S."/>
            <person name="Andreopoulos W."/>
            <person name="He G."/>
            <person name="Labutti K."/>
            <person name="Lipzen A."/>
            <person name="Ng V."/>
            <person name="Riley R."/>
            <person name="Sandor L."/>
            <person name="Barry K."/>
            <person name="Martinez A.T."/>
            <person name="Xiao Y."/>
            <person name="Gibbons J.G."/>
            <person name="Terashima K."/>
            <person name="Grigoriev I.V."/>
            <person name="Hibbett D.S."/>
        </authorList>
    </citation>
    <scope>NUCLEOTIDE SEQUENCE</scope>
    <source>
        <strain evidence="3">RHP3577 ss4</strain>
    </source>
</reference>
<proteinExistence type="predicted"/>
<name>A0ABQ8VR89_9AGAR</name>
<protein>
    <submittedName>
        <fullName evidence="3">Uncharacterized protein</fullName>
    </submittedName>
</protein>
<keyword evidence="2" id="KW-0812">Transmembrane</keyword>